<dbReference type="PROSITE" id="PS51186">
    <property type="entry name" value="GNAT"/>
    <property type="match status" value="1"/>
</dbReference>
<dbReference type="FunFam" id="3.40.630.30:FF:000064">
    <property type="entry name" value="GNAT family acetyltransferase"/>
    <property type="match status" value="1"/>
</dbReference>
<evidence type="ECO:0000256" key="2">
    <source>
        <dbReference type="ARBA" id="ARBA00022679"/>
    </source>
</evidence>
<proteinExistence type="inferred from homology"/>
<sequence length="170" mass="18840">MSQKSFFIRPAVVDDVDAILKLVVDHAAYLKAADQVKATPELLRKNFFETPYAHTLLAVVGSREAPGEVIGLAIYCHNFSTWLGKPGVSLGDIFVSEAYRSYGVGKAFFGELAKIAEAKDCARLDWGVMKWNQPTIDYYEKKLGASPMSEWMGMRLEGEGVANLKKFALQ</sequence>
<name>K5V5Q5_PHACS</name>
<dbReference type="EMBL" id="JH930470">
    <property type="protein sequence ID" value="EKM58011.1"/>
    <property type="molecule type" value="Genomic_DNA"/>
</dbReference>
<dbReference type="PANTHER" id="PTHR10545:SF29">
    <property type="entry name" value="GH14572P-RELATED"/>
    <property type="match status" value="1"/>
</dbReference>
<dbReference type="PANTHER" id="PTHR10545">
    <property type="entry name" value="DIAMINE N-ACETYLTRANSFERASE"/>
    <property type="match status" value="1"/>
</dbReference>
<evidence type="ECO:0000313" key="5">
    <source>
        <dbReference type="EMBL" id="EKM58011.1"/>
    </source>
</evidence>
<feature type="domain" description="N-acetyltransferase" evidence="4">
    <location>
        <begin position="6"/>
        <end position="170"/>
    </location>
</feature>
<accession>K5V5Q5</accession>
<dbReference type="SUPFAM" id="SSF55729">
    <property type="entry name" value="Acyl-CoA N-acyltransferases (Nat)"/>
    <property type="match status" value="1"/>
</dbReference>
<evidence type="ECO:0000313" key="6">
    <source>
        <dbReference type="Proteomes" id="UP000008370"/>
    </source>
</evidence>
<dbReference type="InterPro" id="IPR016181">
    <property type="entry name" value="Acyl_CoA_acyltransferase"/>
</dbReference>
<dbReference type="InterPro" id="IPR000182">
    <property type="entry name" value="GNAT_dom"/>
</dbReference>
<keyword evidence="3" id="KW-0012">Acyltransferase</keyword>
<gene>
    <name evidence="5" type="ORF">PHACADRAFT_206854</name>
</gene>
<comment type="similarity">
    <text evidence="1">Belongs to the acetyltransferase family.</text>
</comment>
<dbReference type="GeneID" id="18912551"/>
<evidence type="ECO:0000256" key="3">
    <source>
        <dbReference type="ARBA" id="ARBA00023315"/>
    </source>
</evidence>
<dbReference type="Gene3D" id="3.40.630.30">
    <property type="match status" value="1"/>
</dbReference>
<dbReference type="Proteomes" id="UP000008370">
    <property type="component" value="Unassembled WGS sequence"/>
</dbReference>
<dbReference type="InParanoid" id="K5V5Q5"/>
<dbReference type="HOGENOM" id="CLU_013985_41_2_1"/>
<dbReference type="STRING" id="650164.K5V5Q5"/>
<dbReference type="RefSeq" id="XP_007393342.1">
    <property type="nucleotide sequence ID" value="XM_007393280.1"/>
</dbReference>
<evidence type="ECO:0000259" key="4">
    <source>
        <dbReference type="PROSITE" id="PS51186"/>
    </source>
</evidence>
<dbReference type="KEGG" id="pco:PHACADRAFT_206854"/>
<dbReference type="Pfam" id="PF00583">
    <property type="entry name" value="Acetyltransf_1"/>
    <property type="match status" value="1"/>
</dbReference>
<dbReference type="InterPro" id="IPR051016">
    <property type="entry name" value="Diverse_Substrate_AcTransf"/>
</dbReference>
<keyword evidence="6" id="KW-1185">Reference proteome</keyword>
<dbReference type="GO" id="GO:0008080">
    <property type="term" value="F:N-acetyltransferase activity"/>
    <property type="evidence" value="ECO:0007669"/>
    <property type="project" value="TreeGrafter"/>
</dbReference>
<reference evidence="5 6" key="1">
    <citation type="journal article" date="2012" name="BMC Genomics">
        <title>Comparative genomics of the white-rot fungi, Phanerochaete carnosa and P. chrysosporium, to elucidate the genetic basis of the distinct wood types they colonize.</title>
        <authorList>
            <person name="Suzuki H."/>
            <person name="MacDonald J."/>
            <person name="Syed K."/>
            <person name="Salamov A."/>
            <person name="Hori C."/>
            <person name="Aerts A."/>
            <person name="Henrissat B."/>
            <person name="Wiebenga A."/>
            <person name="vanKuyk P.A."/>
            <person name="Barry K."/>
            <person name="Lindquist E."/>
            <person name="LaButti K."/>
            <person name="Lapidus A."/>
            <person name="Lucas S."/>
            <person name="Coutinho P."/>
            <person name="Gong Y."/>
            <person name="Samejima M."/>
            <person name="Mahadevan R."/>
            <person name="Abou-Zaid M."/>
            <person name="de Vries R.P."/>
            <person name="Igarashi K."/>
            <person name="Yadav J.S."/>
            <person name="Grigoriev I.V."/>
            <person name="Master E.R."/>
        </authorList>
    </citation>
    <scope>NUCLEOTIDE SEQUENCE [LARGE SCALE GENOMIC DNA]</scope>
    <source>
        <strain evidence="5 6">HHB-10118-sp</strain>
    </source>
</reference>
<dbReference type="CDD" id="cd04301">
    <property type="entry name" value="NAT_SF"/>
    <property type="match status" value="1"/>
</dbReference>
<keyword evidence="2" id="KW-0808">Transferase</keyword>
<dbReference type="FunCoup" id="K5V5Q5">
    <property type="interactions" value="71"/>
</dbReference>
<evidence type="ECO:0000256" key="1">
    <source>
        <dbReference type="ARBA" id="ARBA00008694"/>
    </source>
</evidence>
<dbReference type="OrthoDB" id="7305308at2759"/>
<dbReference type="AlphaFoldDB" id="K5V5Q5"/>
<protein>
    <recommendedName>
        <fullName evidence="4">N-acetyltransferase domain-containing protein</fullName>
    </recommendedName>
</protein>
<organism evidence="5 6">
    <name type="scientific">Phanerochaete carnosa (strain HHB-10118-sp)</name>
    <name type="common">White-rot fungus</name>
    <name type="synonym">Peniophora carnosa</name>
    <dbReference type="NCBI Taxonomy" id="650164"/>
    <lineage>
        <taxon>Eukaryota</taxon>
        <taxon>Fungi</taxon>
        <taxon>Dikarya</taxon>
        <taxon>Basidiomycota</taxon>
        <taxon>Agaricomycotina</taxon>
        <taxon>Agaricomycetes</taxon>
        <taxon>Polyporales</taxon>
        <taxon>Phanerochaetaceae</taxon>
        <taxon>Phanerochaete</taxon>
    </lineage>
</organism>